<dbReference type="EMBL" id="LT629802">
    <property type="protein sequence ID" value="SDU83514.1"/>
    <property type="molecule type" value="Genomic_DNA"/>
</dbReference>
<evidence type="ECO:0000313" key="1">
    <source>
        <dbReference type="EMBL" id="SDU83514.1"/>
    </source>
</evidence>
<accession>A0A1H2LRM3</accession>
<proteinExistence type="predicted"/>
<protein>
    <recommendedName>
        <fullName evidence="3">CS1 type fimbrial major subunit</fullName>
    </recommendedName>
</protein>
<dbReference type="STRING" id="46679.SAMN05216202_0299"/>
<organism evidence="1 2">
    <name type="scientific">Pseudomonas mucidolens</name>
    <dbReference type="NCBI Taxonomy" id="46679"/>
    <lineage>
        <taxon>Bacteria</taxon>
        <taxon>Pseudomonadati</taxon>
        <taxon>Pseudomonadota</taxon>
        <taxon>Gammaproteobacteria</taxon>
        <taxon>Pseudomonadales</taxon>
        <taxon>Pseudomonadaceae</taxon>
        <taxon>Pseudomonas</taxon>
    </lineage>
</organism>
<dbReference type="RefSeq" id="WP_084376155.1">
    <property type="nucleotide sequence ID" value="NZ_LS483433.1"/>
</dbReference>
<reference evidence="2" key="1">
    <citation type="submission" date="2016-10" db="EMBL/GenBank/DDBJ databases">
        <authorList>
            <person name="Varghese N."/>
            <person name="Submissions S."/>
        </authorList>
    </citation>
    <scope>NUCLEOTIDE SEQUENCE [LARGE SCALE GENOMIC DNA]</scope>
    <source>
        <strain evidence="2">LMG 2223</strain>
    </source>
</reference>
<dbReference type="Gene3D" id="2.60.40.2040">
    <property type="entry name" value="CFA/I fimbrial subunit E, pilin domain"/>
    <property type="match status" value="1"/>
</dbReference>
<dbReference type="OrthoDB" id="6631372at2"/>
<sequence length="160" mass="17687">MNKPLMLLGAWLAPLLLSPQVLALQERYAFDVSVTIPEIEAYVLPSESDWMGREQTLAWDLVKSRLSPLRKDFDVKNLNGGVAARLGDTPYLLSGADRIDLQVLFNKVPLNLSSTEVINANEARIGRRAELDIAAIEPEGGYKGGDYYGTVHIVFDFLAP</sequence>
<gene>
    <name evidence="1" type="ORF">SAMN05216202_0299</name>
</gene>
<dbReference type="Pfam" id="PF04449">
    <property type="entry name" value="Fimbrial_CS1"/>
    <property type="match status" value="1"/>
</dbReference>
<dbReference type="AlphaFoldDB" id="A0A1H2LRM3"/>
<name>A0A1H2LRM3_9PSED</name>
<evidence type="ECO:0000313" key="2">
    <source>
        <dbReference type="Proteomes" id="UP000198600"/>
    </source>
</evidence>
<dbReference type="Proteomes" id="UP000198600">
    <property type="component" value="Chromosome I"/>
</dbReference>
<evidence type="ECO:0008006" key="3">
    <source>
        <dbReference type="Google" id="ProtNLM"/>
    </source>
</evidence>
<keyword evidence="2" id="KW-1185">Reference proteome</keyword>
<dbReference type="InterPro" id="IPR007540">
    <property type="entry name" value="Fimbrial_CS1-type"/>
</dbReference>
<dbReference type="GO" id="GO:0009289">
    <property type="term" value="C:pilus"/>
    <property type="evidence" value="ECO:0007669"/>
    <property type="project" value="InterPro"/>
</dbReference>